<dbReference type="PROSITE" id="PS00201">
    <property type="entry name" value="FLAVODOXIN"/>
    <property type="match status" value="1"/>
</dbReference>
<dbReference type="InterPro" id="IPR050619">
    <property type="entry name" value="Flavodoxin"/>
</dbReference>
<keyword evidence="4" id="KW-0285">Flavoprotein</keyword>
<accession>A0A0G0ZG85</accession>
<keyword evidence="6" id="KW-0249">Electron transport</keyword>
<dbReference type="AlphaFoldDB" id="A0A0G0ZG85"/>
<feature type="domain" description="Flavodoxin-like" evidence="7">
    <location>
        <begin position="6"/>
        <end position="151"/>
    </location>
</feature>
<dbReference type="GO" id="GO:0010181">
    <property type="term" value="F:FMN binding"/>
    <property type="evidence" value="ECO:0007669"/>
    <property type="project" value="InterPro"/>
</dbReference>
<dbReference type="GO" id="GO:0009055">
    <property type="term" value="F:electron transfer activity"/>
    <property type="evidence" value="ECO:0007669"/>
    <property type="project" value="InterPro"/>
</dbReference>
<dbReference type="Gene3D" id="3.40.50.360">
    <property type="match status" value="1"/>
</dbReference>
<dbReference type="SUPFAM" id="SSF52218">
    <property type="entry name" value="Flavoproteins"/>
    <property type="match status" value="1"/>
</dbReference>
<dbReference type="Proteomes" id="UP000034320">
    <property type="component" value="Unassembled WGS sequence"/>
</dbReference>
<evidence type="ECO:0000313" key="9">
    <source>
        <dbReference type="Proteomes" id="UP000034320"/>
    </source>
</evidence>
<comment type="caution">
    <text evidence="8">The sequence shown here is derived from an EMBL/GenBank/DDBJ whole genome shotgun (WGS) entry which is preliminary data.</text>
</comment>
<sequence length="158" mass="17432">MENMKILIVYATNSGGTQLAAQIVQETLVKHSLTAELKEVRDTSADEFAGYDLVILSSPSWDDEGAEGQPHPDWRPFMEKAKGKDMSGKKFAVIGLGDSSYTYFCGAVKILEDFIKSLKGELLTESLKIDGFYLDQQKSSLQLTDWTDNLASRLQGAS</sequence>
<evidence type="ECO:0000259" key="7">
    <source>
        <dbReference type="PROSITE" id="PS50902"/>
    </source>
</evidence>
<gene>
    <name evidence="8" type="ORF">UV09_C0003G0029</name>
</gene>
<keyword evidence="5" id="KW-0288">FMN</keyword>
<evidence type="ECO:0000313" key="8">
    <source>
        <dbReference type="EMBL" id="KKS47684.1"/>
    </source>
</evidence>
<evidence type="ECO:0000256" key="3">
    <source>
        <dbReference type="ARBA" id="ARBA00022448"/>
    </source>
</evidence>
<dbReference type="PROSITE" id="PS50902">
    <property type="entry name" value="FLAVODOXIN_LIKE"/>
    <property type="match status" value="1"/>
</dbReference>
<evidence type="ECO:0000256" key="1">
    <source>
        <dbReference type="ARBA" id="ARBA00001917"/>
    </source>
</evidence>
<dbReference type="Pfam" id="PF00258">
    <property type="entry name" value="Flavodoxin_1"/>
    <property type="match status" value="1"/>
</dbReference>
<dbReference type="PANTHER" id="PTHR42809:SF1">
    <property type="entry name" value="FLAVODOXIN 1"/>
    <property type="match status" value="1"/>
</dbReference>
<name>A0A0G0ZG85_9BACT</name>
<evidence type="ECO:0000256" key="2">
    <source>
        <dbReference type="ARBA" id="ARBA00005267"/>
    </source>
</evidence>
<reference evidence="8 9" key="1">
    <citation type="journal article" date="2015" name="Nature">
        <title>rRNA introns, odd ribosomes, and small enigmatic genomes across a large radiation of phyla.</title>
        <authorList>
            <person name="Brown C.T."/>
            <person name="Hug L.A."/>
            <person name="Thomas B.C."/>
            <person name="Sharon I."/>
            <person name="Castelle C.J."/>
            <person name="Singh A."/>
            <person name="Wilkins M.J."/>
            <person name="Williams K.H."/>
            <person name="Banfield J.F."/>
        </authorList>
    </citation>
    <scope>NUCLEOTIDE SEQUENCE [LARGE SCALE GENOMIC DNA]</scope>
</reference>
<comment type="similarity">
    <text evidence="2">Belongs to the flavodoxin family.</text>
</comment>
<organism evidence="8 9">
    <name type="scientific">Candidatus Gottesmanbacteria bacterium GW2011_GWA2_42_18</name>
    <dbReference type="NCBI Taxonomy" id="1618442"/>
    <lineage>
        <taxon>Bacteria</taxon>
        <taxon>Candidatus Gottesmaniibacteriota</taxon>
    </lineage>
</organism>
<dbReference type="InterPro" id="IPR001226">
    <property type="entry name" value="Flavodoxin_CS"/>
</dbReference>
<evidence type="ECO:0000256" key="4">
    <source>
        <dbReference type="ARBA" id="ARBA00022630"/>
    </source>
</evidence>
<proteinExistence type="inferred from homology"/>
<dbReference type="InterPro" id="IPR029039">
    <property type="entry name" value="Flavoprotein-like_sf"/>
</dbReference>
<protein>
    <submittedName>
        <fullName evidence="8">Flavodoxin</fullName>
    </submittedName>
</protein>
<evidence type="ECO:0000256" key="6">
    <source>
        <dbReference type="ARBA" id="ARBA00022982"/>
    </source>
</evidence>
<dbReference type="EMBL" id="LCDD01000003">
    <property type="protein sequence ID" value="KKS47684.1"/>
    <property type="molecule type" value="Genomic_DNA"/>
</dbReference>
<comment type="cofactor">
    <cofactor evidence="1">
        <name>FMN</name>
        <dbReference type="ChEBI" id="CHEBI:58210"/>
    </cofactor>
</comment>
<dbReference type="InterPro" id="IPR008254">
    <property type="entry name" value="Flavodoxin/NO_synth"/>
</dbReference>
<evidence type="ECO:0000256" key="5">
    <source>
        <dbReference type="ARBA" id="ARBA00022643"/>
    </source>
</evidence>
<dbReference type="PANTHER" id="PTHR42809">
    <property type="entry name" value="FLAVODOXIN 2"/>
    <property type="match status" value="1"/>
</dbReference>
<keyword evidence="3" id="KW-0813">Transport</keyword>